<evidence type="ECO:0000256" key="8">
    <source>
        <dbReference type="ARBA" id="ARBA00023069"/>
    </source>
</evidence>
<evidence type="ECO:0000313" key="18">
    <source>
        <dbReference type="Proteomes" id="UP000644693"/>
    </source>
</evidence>
<feature type="signal peptide" evidence="12">
    <location>
        <begin position="1"/>
        <end position="27"/>
    </location>
</feature>
<dbReference type="Pfam" id="PF25564">
    <property type="entry name" value="DUF7933"/>
    <property type="match status" value="1"/>
</dbReference>
<evidence type="ECO:0000259" key="16">
    <source>
        <dbReference type="Pfam" id="PF25564"/>
    </source>
</evidence>
<dbReference type="SUPFAM" id="SSF52058">
    <property type="entry name" value="L domain-like"/>
    <property type="match status" value="3"/>
</dbReference>
<reference evidence="17" key="2">
    <citation type="submission" date="2020-09" db="EMBL/GenBank/DDBJ databases">
        <authorList>
            <person name="Sun Q."/>
            <person name="Kim S."/>
        </authorList>
    </citation>
    <scope>NUCLEOTIDE SEQUENCE</scope>
    <source>
        <strain evidence="17">KCTC 23430</strain>
    </source>
</reference>
<feature type="region of interest" description="Disordered" evidence="11">
    <location>
        <begin position="994"/>
        <end position="1028"/>
    </location>
</feature>
<evidence type="ECO:0000256" key="4">
    <source>
        <dbReference type="ARBA" id="ARBA00022490"/>
    </source>
</evidence>
<dbReference type="AlphaFoldDB" id="A0A918XMF6"/>
<dbReference type="NCBIfam" id="NF012200">
    <property type="entry name" value="choice_anch_D"/>
    <property type="match status" value="2"/>
</dbReference>
<keyword evidence="4" id="KW-0963">Cytoplasm</keyword>
<evidence type="ECO:0000256" key="10">
    <source>
        <dbReference type="ARBA" id="ARBA00023273"/>
    </source>
</evidence>
<protein>
    <recommendedName>
        <fullName evidence="19">Choice-of-anchor D domain-containing protein</fullName>
    </recommendedName>
</protein>
<comment type="subcellular location">
    <subcellularLocation>
        <location evidence="1">Cell projection</location>
        <location evidence="1">Cilium</location>
    </subcellularLocation>
    <subcellularLocation>
        <location evidence="3">Cytoplasm</location>
    </subcellularLocation>
    <subcellularLocation>
        <location evidence="2">Secreted</location>
        <location evidence="2">Cell wall</location>
    </subcellularLocation>
</comment>
<keyword evidence="6" id="KW-0964">Secreted</keyword>
<dbReference type="InterPro" id="IPR053784">
    <property type="entry name" value="Choice_anch_U_dom"/>
</dbReference>
<keyword evidence="10" id="KW-0966">Cell projection</keyword>
<dbReference type="GO" id="GO:0005737">
    <property type="term" value="C:cytoplasm"/>
    <property type="evidence" value="ECO:0007669"/>
    <property type="project" value="UniProtKB-SubCell"/>
</dbReference>
<organism evidence="17 18">
    <name type="scientific">Parahalioglobus pacificus</name>
    <dbReference type="NCBI Taxonomy" id="930806"/>
    <lineage>
        <taxon>Bacteria</taxon>
        <taxon>Pseudomonadati</taxon>
        <taxon>Pseudomonadota</taxon>
        <taxon>Gammaproteobacteria</taxon>
        <taxon>Cellvibrionales</taxon>
        <taxon>Halieaceae</taxon>
        <taxon>Parahalioglobus</taxon>
    </lineage>
</organism>
<evidence type="ECO:0000256" key="1">
    <source>
        <dbReference type="ARBA" id="ARBA00004138"/>
    </source>
</evidence>
<evidence type="ECO:0000256" key="9">
    <source>
        <dbReference type="ARBA" id="ARBA00023180"/>
    </source>
</evidence>
<dbReference type="InterPro" id="IPR051648">
    <property type="entry name" value="CWI-Assembly_Regulator"/>
</dbReference>
<evidence type="ECO:0000256" key="6">
    <source>
        <dbReference type="ARBA" id="ARBA00022525"/>
    </source>
</evidence>
<dbReference type="EMBL" id="BMYM01000002">
    <property type="protein sequence ID" value="GHD37066.1"/>
    <property type="molecule type" value="Genomic_DNA"/>
</dbReference>
<evidence type="ECO:0000259" key="13">
    <source>
        <dbReference type="Pfam" id="PF15780"/>
    </source>
</evidence>
<evidence type="ECO:0000313" key="17">
    <source>
        <dbReference type="EMBL" id="GHD37066.1"/>
    </source>
</evidence>
<dbReference type="InterPro" id="IPR036941">
    <property type="entry name" value="Rcpt_L-dom_sf"/>
</dbReference>
<dbReference type="GO" id="GO:0030313">
    <property type="term" value="C:cell envelope"/>
    <property type="evidence" value="ECO:0007669"/>
    <property type="project" value="UniProtKB-SubCell"/>
</dbReference>
<keyword evidence="9" id="KW-0325">Glycoprotein</keyword>
<feature type="compositionally biased region" description="Low complexity" evidence="11">
    <location>
        <begin position="1009"/>
        <end position="1028"/>
    </location>
</feature>
<evidence type="ECO:0000259" key="15">
    <source>
        <dbReference type="Pfam" id="PF22544"/>
    </source>
</evidence>
<evidence type="ECO:0000256" key="5">
    <source>
        <dbReference type="ARBA" id="ARBA00022512"/>
    </source>
</evidence>
<dbReference type="Gene3D" id="2.60.40.10">
    <property type="entry name" value="Immunoglobulins"/>
    <property type="match status" value="3"/>
</dbReference>
<feature type="domain" description="Pesticidal crystal protein Cry22Aa Ig-like" evidence="14">
    <location>
        <begin position="591"/>
        <end position="660"/>
    </location>
</feature>
<feature type="domain" description="DUF7933" evidence="16">
    <location>
        <begin position="460"/>
        <end position="584"/>
    </location>
</feature>
<evidence type="ECO:0000256" key="11">
    <source>
        <dbReference type="SAM" id="MobiDB-lite"/>
    </source>
</evidence>
<feature type="domain" description="HYDIN/VesB/CFA65-like Ig-like" evidence="15">
    <location>
        <begin position="773"/>
        <end position="874"/>
    </location>
</feature>
<dbReference type="PANTHER" id="PTHR31018:SF3">
    <property type="entry name" value="RECEPTOR PROTEIN-TYROSINE KINASE"/>
    <property type="match status" value="1"/>
</dbReference>
<dbReference type="Gene3D" id="3.80.20.20">
    <property type="entry name" value="Receptor L-domain"/>
    <property type="match status" value="2"/>
</dbReference>
<evidence type="ECO:0000256" key="2">
    <source>
        <dbReference type="ARBA" id="ARBA00004191"/>
    </source>
</evidence>
<dbReference type="Pfam" id="PF16403">
    <property type="entry name" value="Bact_surface_Ig-like"/>
    <property type="match status" value="1"/>
</dbReference>
<dbReference type="Pfam" id="PF22544">
    <property type="entry name" value="HYDIN_VesB_CFA65-like_Ig"/>
    <property type="match status" value="1"/>
</dbReference>
<reference evidence="17" key="1">
    <citation type="journal article" date="2014" name="Int. J. Syst. Evol. Microbiol.">
        <title>Complete genome sequence of Corynebacterium casei LMG S-19264T (=DSM 44701T), isolated from a smear-ripened cheese.</title>
        <authorList>
            <consortium name="US DOE Joint Genome Institute (JGI-PGF)"/>
            <person name="Walter F."/>
            <person name="Albersmeier A."/>
            <person name="Kalinowski J."/>
            <person name="Ruckert C."/>
        </authorList>
    </citation>
    <scope>NUCLEOTIDE SEQUENCE</scope>
    <source>
        <strain evidence="17">KCTC 23430</strain>
    </source>
</reference>
<dbReference type="NCBIfam" id="NF041766">
    <property type="entry name" value="choice_anch_U"/>
    <property type="match status" value="1"/>
</dbReference>
<keyword evidence="7 12" id="KW-0732">Signal</keyword>
<comment type="caution">
    <text evidence="17">The sequence shown here is derived from an EMBL/GenBank/DDBJ whole genome shotgun (WGS) entry which is preliminary data.</text>
</comment>
<accession>A0A918XMF6</accession>
<keyword evidence="8" id="KW-0969">Cilium</keyword>
<dbReference type="Pfam" id="PF15780">
    <property type="entry name" value="ASH"/>
    <property type="match status" value="1"/>
</dbReference>
<evidence type="ECO:0000256" key="7">
    <source>
        <dbReference type="ARBA" id="ARBA00022729"/>
    </source>
</evidence>
<dbReference type="PANTHER" id="PTHR31018">
    <property type="entry name" value="SPORULATION-SPECIFIC PROTEIN-RELATED"/>
    <property type="match status" value="1"/>
</dbReference>
<feature type="domain" description="Abnormal spindle-like microcephaly-associated protein ASH" evidence="13">
    <location>
        <begin position="670"/>
        <end position="757"/>
    </location>
</feature>
<evidence type="ECO:0000256" key="12">
    <source>
        <dbReference type="SAM" id="SignalP"/>
    </source>
</evidence>
<keyword evidence="18" id="KW-1185">Reference proteome</keyword>
<feature type="chain" id="PRO_5036719537" description="Choice-of-anchor D domain-containing protein" evidence="12">
    <location>
        <begin position="28"/>
        <end position="1062"/>
    </location>
</feature>
<dbReference type="InterPro" id="IPR053879">
    <property type="entry name" value="HYDIN_VesB_CFA65-like_Ig"/>
</dbReference>
<keyword evidence="5" id="KW-0134">Cell wall</keyword>
<dbReference type="InterPro" id="IPR013783">
    <property type="entry name" value="Ig-like_fold"/>
</dbReference>
<evidence type="ECO:0000256" key="3">
    <source>
        <dbReference type="ARBA" id="ARBA00004496"/>
    </source>
</evidence>
<proteinExistence type="predicted"/>
<evidence type="ECO:0000259" key="14">
    <source>
        <dbReference type="Pfam" id="PF16403"/>
    </source>
</evidence>
<dbReference type="Proteomes" id="UP000644693">
    <property type="component" value="Unassembled WGS sequence"/>
</dbReference>
<sequence>MGMNRVLTAIVVALGFALGGLAMPAQAIDCPANNYSLGSQTDVDNFPAGCDTVTGRLRIEHDGSDPGVDPVVNLAPLAGLLTITGDLSVRNTPELRNLSGLEGVTAIGGNLQITANAQLRNTVALNGASVGAYVRVETNPQLRSLNLASVGPNLNGYLRIRDNRRLNSIADLSGIETVTGYVFIFNNDRLLMLAGLNDLNSITEYLTLQNNNRLNDITALSNLSTLGGNLRVRNNDDLLSLNGLNGLNAINGFLEVRDNNELTDLSALGDIATVSDRLTIRNNDALLTLAGLESITAVNSNIEIRDNLLLNDISALNGLPTAGRNLEIRNNDGLASLAGLDNLTRVNRDLTIRDNDALLDVSSLAKLARIERRLFIQSNAALTNLNGMGSLVRVGNSAIVRRNDNLADCRALIPLLDATDDADSGPSAAPVPDVNNGVTVNNNAVGCESSSAILASAAAPEFTQEFTPALTSITGTTIGSQLRFDISNNNPSRITGVALSNTLPAGIALASPAGASTSCAGSLSTSGSDTLTLGAFALAANSNCTVTVDVVGTADGSFANDTDLNYITSDASASSVISSATLTVDDEAPVITIPGANPLELFQGDSFSDPAVSANDTIDGSVSVTRSGTIDTSVLGSYTRSYTATDAVGNSTTESLTVNVIAVPVPGISLSPSSLDFGGVRVGSSSDSQSVSVQNTGTAALNVSAISGLSAPFSITGGSCSGGAFALPAGDSCTLDIDFSPTAAGGAVATLTVSSDAPTGDASVGVSGTGTEPVLTLSTNAVDFGEITIGASSPAGLVTLSNSGSADLSVSAIADPAAPFSRSGGSCAAAGMTLAPGESCSLEYVFTPTAAGAVDASITLTSDSASGATSIALTGEGRDLFRSFAGTLPSGGAGNISFTTTDPSCEFASDPQFIPARNYSPAPPANLVFVDGIVIFEVEKCAIGATIDVTVDYGAPLDPSTQNWKTLSDTWQPFPALVSGNSMVFSLTDGASNDEDGTANGRIVDPSGAVLPAAPTAAPPSTSSAPAANTPVPVPVNAPLILLMLAAGLAMLARNQPALRKR</sequence>
<dbReference type="InterPro" id="IPR057693">
    <property type="entry name" value="DUF7933"/>
</dbReference>
<gene>
    <name evidence="17" type="ORF">GCM10007053_26200</name>
</gene>
<evidence type="ECO:0008006" key="19">
    <source>
        <dbReference type="Google" id="ProtNLM"/>
    </source>
</evidence>
<dbReference type="InterPro" id="IPR031549">
    <property type="entry name" value="ASH"/>
</dbReference>
<name>A0A918XMF6_9GAMM</name>
<dbReference type="InterPro" id="IPR032179">
    <property type="entry name" value="Cry22Aa_Ig-like"/>
</dbReference>